<dbReference type="UniPathway" id="UPA00904">
    <property type="reaction ID" value="UER00871"/>
</dbReference>
<evidence type="ECO:0000313" key="7">
    <source>
        <dbReference type="EMBL" id="KRL90520.1"/>
    </source>
</evidence>
<dbReference type="GO" id="GO:0008782">
    <property type="term" value="F:adenosylhomocysteine nucleosidase activity"/>
    <property type="evidence" value="ECO:0007669"/>
    <property type="project" value="UniProtKB-EC"/>
</dbReference>
<dbReference type="GO" id="GO:0019284">
    <property type="term" value="P:L-methionine salvage from S-adenosylmethionine"/>
    <property type="evidence" value="ECO:0007669"/>
    <property type="project" value="TreeGrafter"/>
</dbReference>
<dbReference type="GO" id="GO:0009164">
    <property type="term" value="P:nucleoside catabolic process"/>
    <property type="evidence" value="ECO:0007669"/>
    <property type="project" value="InterPro"/>
</dbReference>
<dbReference type="EMBL" id="AZFK01000029">
    <property type="protein sequence ID" value="KRL90520.1"/>
    <property type="molecule type" value="Genomic_DNA"/>
</dbReference>
<proteinExistence type="predicted"/>
<evidence type="ECO:0000256" key="2">
    <source>
        <dbReference type="ARBA" id="ARBA00011974"/>
    </source>
</evidence>
<dbReference type="CDD" id="cd09008">
    <property type="entry name" value="MTAN"/>
    <property type="match status" value="1"/>
</dbReference>
<evidence type="ECO:0000256" key="3">
    <source>
        <dbReference type="ARBA" id="ARBA00022605"/>
    </source>
</evidence>
<evidence type="ECO:0000256" key="5">
    <source>
        <dbReference type="ARBA" id="ARBA00023167"/>
    </source>
</evidence>
<dbReference type="AlphaFoldDB" id="A0A0R1UHG6"/>
<dbReference type="Gene3D" id="3.40.50.1580">
    <property type="entry name" value="Nucleoside phosphorylase domain"/>
    <property type="match status" value="1"/>
</dbReference>
<evidence type="ECO:0000256" key="4">
    <source>
        <dbReference type="ARBA" id="ARBA00022801"/>
    </source>
</evidence>
<accession>A0A0R1UHG6</accession>
<keyword evidence="4" id="KW-0378">Hydrolase</keyword>
<sequence length="246" mass="25633">MLDKQNGGKNMKFGIICAMPEEIKTLIAQLVDEKVTTLGDKHYHQGKLSDQAVILVESGIGKVEAALTAEHLIVDFGADVVINSGSAGGIGAGLKVGDVVISTATAYHDVDVTAFGYQYGQLPAGQPAVYAASKKWGAALAQAGAATGLTIKQGLIVTGDQFVASQAQIAKIKAHFPDALSAEMEGAAVGQVAFDHQVPYVVVRAMSDTGDEQASGSFDEFILEAGRRSAAMLLHLFAAMKEGKLD</sequence>
<comment type="caution">
    <text evidence="7">The sequence shown here is derived from an EMBL/GenBank/DDBJ whole genome shotgun (WGS) entry which is preliminary data.</text>
</comment>
<keyword evidence="3" id="KW-0028">Amino-acid biosynthesis</keyword>
<evidence type="ECO:0000313" key="8">
    <source>
        <dbReference type="Proteomes" id="UP000050816"/>
    </source>
</evidence>
<gene>
    <name evidence="7" type="ORF">FC43_GL001325</name>
</gene>
<organism evidence="7 8">
    <name type="scientific">Limosilactobacillus ingluviei DSM 15946</name>
    <dbReference type="NCBI Taxonomy" id="1423760"/>
    <lineage>
        <taxon>Bacteria</taxon>
        <taxon>Bacillati</taxon>
        <taxon>Bacillota</taxon>
        <taxon>Bacilli</taxon>
        <taxon>Lactobacillales</taxon>
        <taxon>Lactobacillaceae</taxon>
        <taxon>Limosilactobacillus</taxon>
    </lineage>
</organism>
<dbReference type="NCBIfam" id="NF004079">
    <property type="entry name" value="PRK05584.1"/>
    <property type="match status" value="1"/>
</dbReference>
<dbReference type="EC" id="3.2.2.9" evidence="2"/>
<dbReference type="InterPro" id="IPR035994">
    <property type="entry name" value="Nucleoside_phosphorylase_sf"/>
</dbReference>
<evidence type="ECO:0000256" key="1">
    <source>
        <dbReference type="ARBA" id="ARBA00004945"/>
    </source>
</evidence>
<protein>
    <recommendedName>
        <fullName evidence="2">adenosylhomocysteine nucleosidase</fullName>
        <ecNumber evidence="2">3.2.2.9</ecNumber>
    </recommendedName>
</protein>
<dbReference type="Proteomes" id="UP000050816">
    <property type="component" value="Unassembled WGS sequence"/>
</dbReference>
<dbReference type="PATRIC" id="fig|1423760.3.peg.1394"/>
<feature type="domain" description="Nucleoside phosphorylase" evidence="6">
    <location>
        <begin position="12"/>
        <end position="237"/>
    </location>
</feature>
<reference evidence="7 8" key="1">
    <citation type="journal article" date="2015" name="Genome Announc.">
        <title>Expanding the biotechnology potential of lactobacilli through comparative genomics of 213 strains and associated genera.</title>
        <authorList>
            <person name="Sun Z."/>
            <person name="Harris H.M."/>
            <person name="McCann A."/>
            <person name="Guo C."/>
            <person name="Argimon S."/>
            <person name="Zhang W."/>
            <person name="Yang X."/>
            <person name="Jeffery I.B."/>
            <person name="Cooney J.C."/>
            <person name="Kagawa T.F."/>
            <person name="Liu W."/>
            <person name="Song Y."/>
            <person name="Salvetti E."/>
            <person name="Wrobel A."/>
            <person name="Rasinkangas P."/>
            <person name="Parkhill J."/>
            <person name="Rea M.C."/>
            <person name="O'Sullivan O."/>
            <person name="Ritari J."/>
            <person name="Douillard F.P."/>
            <person name="Paul Ross R."/>
            <person name="Yang R."/>
            <person name="Briner A.E."/>
            <person name="Felis G.E."/>
            <person name="de Vos W.M."/>
            <person name="Barrangou R."/>
            <person name="Klaenhammer T.R."/>
            <person name="Caufield P.W."/>
            <person name="Cui Y."/>
            <person name="Zhang H."/>
            <person name="O'Toole P.W."/>
        </authorList>
    </citation>
    <scope>NUCLEOTIDE SEQUENCE [LARGE SCALE GENOMIC DNA]</scope>
    <source>
        <strain evidence="7 8">DSM 15946</strain>
    </source>
</reference>
<dbReference type="InterPro" id="IPR000845">
    <property type="entry name" value="Nucleoside_phosphorylase_d"/>
</dbReference>
<dbReference type="InterPro" id="IPR010049">
    <property type="entry name" value="MTA_SAH_Nsdase"/>
</dbReference>
<dbReference type="GO" id="GO:0019509">
    <property type="term" value="P:L-methionine salvage from methylthioadenosine"/>
    <property type="evidence" value="ECO:0007669"/>
    <property type="project" value="UniProtKB-UniPathway"/>
</dbReference>
<dbReference type="Pfam" id="PF01048">
    <property type="entry name" value="PNP_UDP_1"/>
    <property type="match status" value="1"/>
</dbReference>
<dbReference type="GO" id="GO:0005829">
    <property type="term" value="C:cytosol"/>
    <property type="evidence" value="ECO:0007669"/>
    <property type="project" value="TreeGrafter"/>
</dbReference>
<comment type="pathway">
    <text evidence="1">Amino-acid biosynthesis; L-methionine biosynthesis via salvage pathway; S-methyl-5-thio-alpha-D-ribose 1-phosphate from S-methyl-5'-thioadenosine (hydrolase route): step 1/2.</text>
</comment>
<evidence type="ECO:0000259" key="6">
    <source>
        <dbReference type="Pfam" id="PF01048"/>
    </source>
</evidence>
<keyword evidence="5" id="KW-0486">Methionine biosynthesis</keyword>
<dbReference type="PANTHER" id="PTHR46832">
    <property type="entry name" value="5'-METHYLTHIOADENOSINE/S-ADENOSYLHOMOCYSTEINE NUCLEOSIDASE"/>
    <property type="match status" value="1"/>
</dbReference>
<dbReference type="GO" id="GO:0008930">
    <property type="term" value="F:methylthioadenosine nucleosidase activity"/>
    <property type="evidence" value="ECO:0007669"/>
    <property type="project" value="InterPro"/>
</dbReference>
<dbReference type="PANTHER" id="PTHR46832:SF1">
    <property type="entry name" value="5'-METHYLTHIOADENOSINE_S-ADENOSYLHOMOCYSTEINE NUCLEOSIDASE"/>
    <property type="match status" value="1"/>
</dbReference>
<name>A0A0R1UHG6_9LACO</name>
<dbReference type="NCBIfam" id="TIGR01704">
    <property type="entry name" value="MTA_SAH-Nsdase"/>
    <property type="match status" value="1"/>
</dbReference>
<dbReference type="SUPFAM" id="SSF53167">
    <property type="entry name" value="Purine and uridine phosphorylases"/>
    <property type="match status" value="1"/>
</dbReference>